<dbReference type="EMBL" id="JABEZU010000001">
    <property type="protein sequence ID" value="NOV95698.1"/>
    <property type="molecule type" value="Genomic_DNA"/>
</dbReference>
<dbReference type="Pfam" id="PF08545">
    <property type="entry name" value="ACP_syn_III"/>
    <property type="match status" value="1"/>
</dbReference>
<dbReference type="InterPro" id="IPR013751">
    <property type="entry name" value="ACP_syn_III_N"/>
</dbReference>
<dbReference type="EC" id="2.3.1.180" evidence="5"/>
<dbReference type="Proteomes" id="UP000757540">
    <property type="component" value="Unassembled WGS sequence"/>
</dbReference>
<feature type="domain" description="Beta-ketoacyl-[acyl-carrier-protein] synthase III C-terminal" evidence="3">
    <location>
        <begin position="234"/>
        <end position="314"/>
    </location>
</feature>
<keyword evidence="2 5" id="KW-0012">Acyltransferase</keyword>
<gene>
    <name evidence="5" type="ORF">HDG69_000251</name>
</gene>
<proteinExistence type="predicted"/>
<protein>
    <submittedName>
        <fullName evidence="5">3-oxoacyl-[acyl-carrier-protein] synthase-3</fullName>
        <ecNumber evidence="5">2.3.1.180</ecNumber>
    </submittedName>
</protein>
<dbReference type="InterPro" id="IPR016039">
    <property type="entry name" value="Thiolase-like"/>
</dbReference>
<keyword evidence="1 5" id="KW-0808">Transferase</keyword>
<evidence type="ECO:0000313" key="6">
    <source>
        <dbReference type="Proteomes" id="UP000757540"/>
    </source>
</evidence>
<reference evidence="5 6" key="1">
    <citation type="submission" date="2020-05" db="EMBL/GenBank/DDBJ databases">
        <title>Genomic Encyclopedia of Type Strains, Phase III (KMG-III): the genomes of soil and plant-associated and newly described type strains.</title>
        <authorList>
            <person name="Whitman W."/>
        </authorList>
    </citation>
    <scope>NUCLEOTIDE SEQUENCE [LARGE SCALE GENOMIC DNA]</scope>
    <source>
        <strain evidence="5 6">KCTC 19046</strain>
    </source>
</reference>
<dbReference type="PANTHER" id="PTHR34069">
    <property type="entry name" value="3-OXOACYL-[ACYL-CARRIER-PROTEIN] SYNTHASE 3"/>
    <property type="match status" value="1"/>
</dbReference>
<dbReference type="InterPro" id="IPR013747">
    <property type="entry name" value="ACP_syn_III_C"/>
</dbReference>
<feature type="domain" description="Beta-ketoacyl-[acyl-carrier-protein] synthase III N-terminal" evidence="4">
    <location>
        <begin position="105"/>
        <end position="166"/>
    </location>
</feature>
<evidence type="ECO:0000256" key="2">
    <source>
        <dbReference type="ARBA" id="ARBA00023315"/>
    </source>
</evidence>
<name>A0ABX2A269_9MICO</name>
<evidence type="ECO:0000259" key="4">
    <source>
        <dbReference type="Pfam" id="PF08545"/>
    </source>
</evidence>
<dbReference type="RefSeq" id="WP_171781970.1">
    <property type="nucleotide sequence ID" value="NZ_BAAAML010000002.1"/>
</dbReference>
<dbReference type="Pfam" id="PF08541">
    <property type="entry name" value="ACP_syn_III_C"/>
    <property type="match status" value="1"/>
</dbReference>
<evidence type="ECO:0000256" key="1">
    <source>
        <dbReference type="ARBA" id="ARBA00022679"/>
    </source>
</evidence>
<organism evidence="5 6">
    <name type="scientific">Isoptericola halotolerans</name>
    <dbReference type="NCBI Taxonomy" id="300560"/>
    <lineage>
        <taxon>Bacteria</taxon>
        <taxon>Bacillati</taxon>
        <taxon>Actinomycetota</taxon>
        <taxon>Actinomycetes</taxon>
        <taxon>Micrococcales</taxon>
        <taxon>Promicromonosporaceae</taxon>
        <taxon>Isoptericola</taxon>
    </lineage>
</organism>
<keyword evidence="6" id="KW-1185">Reference proteome</keyword>
<dbReference type="GO" id="GO:0033818">
    <property type="term" value="F:beta-ketoacyl-acyl-carrier-protein synthase III activity"/>
    <property type="evidence" value="ECO:0007669"/>
    <property type="project" value="UniProtKB-EC"/>
</dbReference>
<dbReference type="Gene3D" id="3.40.47.10">
    <property type="match status" value="1"/>
</dbReference>
<comment type="caution">
    <text evidence="5">The sequence shown here is derived from an EMBL/GenBank/DDBJ whole genome shotgun (WGS) entry which is preliminary data.</text>
</comment>
<dbReference type="PANTHER" id="PTHR34069:SF2">
    <property type="entry name" value="BETA-KETOACYL-[ACYL-CARRIER-PROTEIN] SYNTHASE III"/>
    <property type="match status" value="1"/>
</dbReference>
<sequence>MTTPGTTVVLGCGTAFPPTDREVAGDPSDRFTGVGRRHALVGDEEAEDLAAAACLDALARAGVAADEVDRLYGYVSVAPYPTPNPLYRVHERIGLRRDALVVPINSEFSNFVVGLLQASESATAGACRQALVVAASGWTRNLDLTQDYAVAASDAAGAAVLGPGTGFAAVGSVTHTRATDYERMTMAIRPRSATGRSGLPRATSDVPRPTYHMDTDLYDYLLDEVPVVVGELMERYGVRAQDVTLLTHQGSRALLDHWTDAIRPGAHPDTFAEHGNMTSATYPVTLAEHLPRVRTEHVVIAAVGAGLHVTALLLSRGGAPA</sequence>
<accession>A0ABX2A269</accession>
<evidence type="ECO:0000259" key="3">
    <source>
        <dbReference type="Pfam" id="PF08541"/>
    </source>
</evidence>
<dbReference type="SUPFAM" id="SSF53901">
    <property type="entry name" value="Thiolase-like"/>
    <property type="match status" value="1"/>
</dbReference>
<evidence type="ECO:0000313" key="5">
    <source>
        <dbReference type="EMBL" id="NOV95698.1"/>
    </source>
</evidence>